<dbReference type="PANTHER" id="PTHR10996:SF283">
    <property type="entry name" value="GLYOXYLATE_HYDROXYPYRUVATE REDUCTASE B"/>
    <property type="match status" value="1"/>
</dbReference>
<reference evidence="5 6" key="1">
    <citation type="submission" date="2019-11" db="EMBL/GenBank/DDBJ databases">
        <authorList>
            <person name="Cho J.-C."/>
        </authorList>
    </citation>
    <scope>NUCLEOTIDE SEQUENCE [LARGE SCALE GENOMIC DNA]</scope>
    <source>
        <strain evidence="4 5">JH1073</strain>
        <strain evidence="3 6">JH702</strain>
    </source>
</reference>
<evidence type="ECO:0000313" key="5">
    <source>
        <dbReference type="Proteomes" id="UP001219901"/>
    </source>
</evidence>
<evidence type="ECO:0000313" key="4">
    <source>
        <dbReference type="EMBL" id="WFG40828.1"/>
    </source>
</evidence>
<reference evidence="4" key="2">
    <citation type="journal article" date="2023" name="Nat. Commun.">
        <title>Cultivation of marine bacteria of the SAR202 clade.</title>
        <authorList>
            <person name="Lim Y."/>
            <person name="Seo J.H."/>
            <person name="Giovannoni S.J."/>
            <person name="Kang I."/>
            <person name="Cho J.C."/>
        </authorList>
    </citation>
    <scope>NUCLEOTIDE SEQUENCE</scope>
    <source>
        <strain evidence="4">JH1073</strain>
    </source>
</reference>
<name>A0AAJ5ZGJ2_9CHLR</name>
<dbReference type="SUPFAM" id="SSF52283">
    <property type="entry name" value="Formate/glycerate dehydrogenase catalytic domain-like"/>
    <property type="match status" value="1"/>
</dbReference>
<dbReference type="GO" id="GO:0051287">
    <property type="term" value="F:NAD binding"/>
    <property type="evidence" value="ECO:0007669"/>
    <property type="project" value="InterPro"/>
</dbReference>
<reference evidence="5" key="3">
    <citation type="submission" date="2023-06" db="EMBL/GenBank/DDBJ databases">
        <title>Pangenomics reveal diversification of enzyme families and niche specialization in globally abundant SAR202 bacteria.</title>
        <authorList>
            <person name="Saw J.H.W."/>
        </authorList>
    </citation>
    <scope>NUCLEOTIDE SEQUENCE [LARGE SCALE GENOMIC DNA]</scope>
    <source>
        <strain evidence="5">JH1073</strain>
    </source>
</reference>
<evidence type="ECO:0000313" key="6">
    <source>
        <dbReference type="Proteomes" id="UP001321249"/>
    </source>
</evidence>
<gene>
    <name evidence="3" type="ORF">GKO46_05425</name>
    <name evidence="4" type="ORF">GKO48_13670</name>
</gene>
<dbReference type="InterPro" id="IPR006140">
    <property type="entry name" value="D-isomer_DH_NAD-bd"/>
</dbReference>
<dbReference type="SUPFAM" id="SSF51735">
    <property type="entry name" value="NAD(P)-binding Rossmann-fold domains"/>
    <property type="match status" value="1"/>
</dbReference>
<organism evidence="4 5">
    <name type="scientific">Candidatus Lucifugimonas marina</name>
    <dbReference type="NCBI Taxonomy" id="3038979"/>
    <lineage>
        <taxon>Bacteria</taxon>
        <taxon>Bacillati</taxon>
        <taxon>Chloroflexota</taxon>
        <taxon>Dehalococcoidia</taxon>
        <taxon>SAR202 cluster</taxon>
        <taxon>Candidatus Lucifugimonadales</taxon>
        <taxon>Candidatus Lucifugimonadaceae</taxon>
        <taxon>Candidatus Lucifugimonas</taxon>
    </lineage>
</organism>
<dbReference type="EMBL" id="WMBE01000002">
    <property type="protein sequence ID" value="MDG0866513.1"/>
    <property type="molecule type" value="Genomic_DNA"/>
</dbReference>
<proteinExistence type="predicted"/>
<keyword evidence="1" id="KW-0560">Oxidoreductase</keyword>
<dbReference type="Proteomes" id="UP001321249">
    <property type="component" value="Unassembled WGS sequence"/>
</dbReference>
<dbReference type="GO" id="GO:0030267">
    <property type="term" value="F:glyoxylate reductase (NADPH) activity"/>
    <property type="evidence" value="ECO:0007669"/>
    <property type="project" value="TreeGrafter"/>
</dbReference>
<dbReference type="GO" id="GO:0016618">
    <property type="term" value="F:hydroxypyruvate reductase [NAD(P)H] activity"/>
    <property type="evidence" value="ECO:0007669"/>
    <property type="project" value="TreeGrafter"/>
</dbReference>
<dbReference type="Gene3D" id="3.40.50.720">
    <property type="entry name" value="NAD(P)-binding Rossmann-like Domain"/>
    <property type="match status" value="2"/>
</dbReference>
<protein>
    <submittedName>
        <fullName evidence="4">D-2-hydroxyacid dehydrogenase</fullName>
    </submittedName>
</protein>
<evidence type="ECO:0000259" key="2">
    <source>
        <dbReference type="Pfam" id="PF02826"/>
    </source>
</evidence>
<feature type="domain" description="D-isomer specific 2-hydroxyacid dehydrogenase NAD-binding" evidence="2">
    <location>
        <begin position="91"/>
        <end position="271"/>
    </location>
</feature>
<accession>A0AAJ5ZGJ2</accession>
<dbReference type="EMBL" id="CP046147">
    <property type="protein sequence ID" value="WFG40828.1"/>
    <property type="molecule type" value="Genomic_DNA"/>
</dbReference>
<dbReference type="InterPro" id="IPR050223">
    <property type="entry name" value="D-isomer_2-hydroxyacid_DH"/>
</dbReference>
<dbReference type="Proteomes" id="UP001219901">
    <property type="component" value="Chromosome"/>
</dbReference>
<sequence>MEERYAFRDPKVKYFQTWSPEETMDRIEDADVFVCSGFWDNALLDKAKNLKYIQSIGAGYDQFPLDELKKRGIRLANASGVNQNAVAEHAMSLILGLNRHIHTGRDNQNSSTWRGMLGDLTQREDELIGKTMLIVGMGAIGSRLARFAKAFDMNVLATKRDPSTAEGPADEVVTPDKLGELVPQADFVVLTCPLTPETTNIVDASVLAAMKNTAYLINVARGQCVDEPELAKALKSGSIAGAGIDHFWNEPLEEGSVFWDLQNVIITPHTGGETRLYEERVIDILDDNLGRLWNGETELRNQIV</sequence>
<evidence type="ECO:0000313" key="3">
    <source>
        <dbReference type="EMBL" id="MDG0866513.1"/>
    </source>
</evidence>
<dbReference type="Pfam" id="PF02826">
    <property type="entry name" value="2-Hacid_dh_C"/>
    <property type="match status" value="1"/>
</dbReference>
<dbReference type="GO" id="GO:0005829">
    <property type="term" value="C:cytosol"/>
    <property type="evidence" value="ECO:0007669"/>
    <property type="project" value="TreeGrafter"/>
</dbReference>
<dbReference type="CDD" id="cd05300">
    <property type="entry name" value="2-Hacid_dh_1"/>
    <property type="match status" value="1"/>
</dbReference>
<dbReference type="InterPro" id="IPR036291">
    <property type="entry name" value="NAD(P)-bd_dom_sf"/>
</dbReference>
<keyword evidence="5" id="KW-1185">Reference proteome</keyword>
<dbReference type="PANTHER" id="PTHR10996">
    <property type="entry name" value="2-HYDROXYACID DEHYDROGENASE-RELATED"/>
    <property type="match status" value="1"/>
</dbReference>
<dbReference type="AlphaFoldDB" id="A0AAJ5ZGJ2"/>
<evidence type="ECO:0000256" key="1">
    <source>
        <dbReference type="ARBA" id="ARBA00023002"/>
    </source>
</evidence>